<dbReference type="CDD" id="cd18184">
    <property type="entry name" value="ATP-synt_Fo_c_NaATPase"/>
    <property type="match status" value="1"/>
</dbReference>
<comment type="similarity">
    <text evidence="2 12">Belongs to the ATPase C chain family.</text>
</comment>
<dbReference type="InterPro" id="IPR005953">
    <property type="entry name" value="ATP_synth_csu_bac/chlpt"/>
</dbReference>
<dbReference type="InterPro" id="IPR035921">
    <property type="entry name" value="F/V-ATP_Csub_sf"/>
</dbReference>
<dbReference type="PRINTS" id="PR00124">
    <property type="entry name" value="ATPASEC"/>
</dbReference>
<evidence type="ECO:0000256" key="1">
    <source>
        <dbReference type="ARBA" id="ARBA00004141"/>
    </source>
</evidence>
<sequence length="94" mass="9465">MTNEILEIASKLDEKVSGNSTGIGLVAIGAGLAMVGALGVGAGQGYAAGKAAEAVGRNPEAEKKINKLMIIGCAIAETSSIYALLVAILLIFVY</sequence>
<reference evidence="14" key="1">
    <citation type="submission" date="2023-04" db="EMBL/GenBank/DDBJ databases">
        <title>Completed genome of Mycoplasma lagogenitalium type strain 12MS.</title>
        <authorList>
            <person name="Spergser J."/>
        </authorList>
    </citation>
    <scope>NUCLEOTIDE SEQUENCE</scope>
    <source>
        <strain evidence="14">12MS</strain>
    </source>
</reference>
<comment type="subcellular location">
    <subcellularLocation>
        <location evidence="12">Cell membrane</location>
        <topology evidence="12">Multi-pass membrane protein</topology>
    </subcellularLocation>
    <subcellularLocation>
        <location evidence="1">Membrane</location>
        <topology evidence="1">Multi-pass membrane protein</topology>
    </subcellularLocation>
</comment>
<evidence type="ECO:0000256" key="12">
    <source>
        <dbReference type="HAMAP-Rule" id="MF_01396"/>
    </source>
</evidence>
<dbReference type="PANTHER" id="PTHR10031:SF0">
    <property type="entry name" value="ATPASE PROTEIN 9"/>
    <property type="match status" value="1"/>
</dbReference>
<evidence type="ECO:0000256" key="6">
    <source>
        <dbReference type="ARBA" id="ARBA00022781"/>
    </source>
</evidence>
<feature type="domain" description="V-ATPase proteolipid subunit C-like" evidence="13">
    <location>
        <begin position="28"/>
        <end position="90"/>
    </location>
</feature>
<evidence type="ECO:0000256" key="2">
    <source>
        <dbReference type="ARBA" id="ARBA00006704"/>
    </source>
</evidence>
<name>A0ABY8LVR9_9BACT</name>
<keyword evidence="12" id="KW-1003">Cell membrane</keyword>
<dbReference type="InterPro" id="IPR000454">
    <property type="entry name" value="ATP_synth_F0_csu"/>
</dbReference>
<keyword evidence="8 12" id="KW-0406">Ion transport</keyword>
<dbReference type="InterPro" id="IPR020537">
    <property type="entry name" value="ATP_synth_F0_csu_DDCD_BS"/>
</dbReference>
<feature type="transmembrane region" description="Helical" evidence="12">
    <location>
        <begin position="68"/>
        <end position="93"/>
    </location>
</feature>
<keyword evidence="4 12" id="KW-0138">CF(0)</keyword>
<keyword evidence="5 12" id="KW-0812">Transmembrane</keyword>
<evidence type="ECO:0000256" key="10">
    <source>
        <dbReference type="ARBA" id="ARBA00023136"/>
    </source>
</evidence>
<evidence type="ECO:0000256" key="11">
    <source>
        <dbReference type="ARBA" id="ARBA00023310"/>
    </source>
</evidence>
<evidence type="ECO:0000256" key="3">
    <source>
        <dbReference type="ARBA" id="ARBA00022448"/>
    </source>
</evidence>
<dbReference type="Proteomes" id="UP001179842">
    <property type="component" value="Chromosome"/>
</dbReference>
<organism evidence="14 15">
    <name type="scientific">Mesomycoplasma lagogenitalium</name>
    <dbReference type="NCBI Taxonomy" id="171286"/>
    <lineage>
        <taxon>Bacteria</taxon>
        <taxon>Bacillati</taxon>
        <taxon>Mycoplasmatota</taxon>
        <taxon>Mycoplasmoidales</taxon>
        <taxon>Metamycoplasmataceae</taxon>
        <taxon>Mesomycoplasma</taxon>
    </lineage>
</organism>
<evidence type="ECO:0000313" key="15">
    <source>
        <dbReference type="Proteomes" id="UP001179842"/>
    </source>
</evidence>
<feature type="transmembrane region" description="Helical" evidence="12">
    <location>
        <begin position="23"/>
        <end position="47"/>
    </location>
</feature>
<evidence type="ECO:0000256" key="9">
    <source>
        <dbReference type="ARBA" id="ARBA00023121"/>
    </source>
</evidence>
<dbReference type="HAMAP" id="MF_01396">
    <property type="entry name" value="ATP_synth_c_bact"/>
    <property type="match status" value="1"/>
</dbReference>
<evidence type="ECO:0000256" key="8">
    <source>
        <dbReference type="ARBA" id="ARBA00023065"/>
    </source>
</evidence>
<dbReference type="Pfam" id="PF00137">
    <property type="entry name" value="ATP-synt_C"/>
    <property type="match status" value="1"/>
</dbReference>
<keyword evidence="6 12" id="KW-0375">Hydrogen ion transport</keyword>
<dbReference type="SUPFAM" id="SSF81333">
    <property type="entry name" value="F1F0 ATP synthase subunit C"/>
    <property type="match status" value="1"/>
</dbReference>
<keyword evidence="7 12" id="KW-1133">Transmembrane helix</keyword>
<dbReference type="PROSITE" id="PS00605">
    <property type="entry name" value="ATPASE_C"/>
    <property type="match status" value="1"/>
</dbReference>
<dbReference type="EMBL" id="CP122979">
    <property type="protein sequence ID" value="WGI36252.1"/>
    <property type="molecule type" value="Genomic_DNA"/>
</dbReference>
<keyword evidence="9 12" id="KW-0446">Lipid-binding</keyword>
<feature type="site" description="Reversibly protonated during proton transport" evidence="12">
    <location>
        <position position="77"/>
    </location>
</feature>
<accession>A0ABY8LVR9</accession>
<evidence type="ECO:0000256" key="7">
    <source>
        <dbReference type="ARBA" id="ARBA00022989"/>
    </source>
</evidence>
<proteinExistence type="inferred from homology"/>
<dbReference type="RefSeq" id="WP_280101553.1">
    <property type="nucleotide sequence ID" value="NZ_CP122979.1"/>
</dbReference>
<keyword evidence="11 12" id="KW-0066">ATP synthesis</keyword>
<evidence type="ECO:0000313" key="14">
    <source>
        <dbReference type="EMBL" id="WGI36252.1"/>
    </source>
</evidence>
<evidence type="ECO:0000256" key="4">
    <source>
        <dbReference type="ARBA" id="ARBA00022547"/>
    </source>
</evidence>
<dbReference type="Gene3D" id="1.20.120.610">
    <property type="entry name" value="lithium bound rotor ring of v- atpase"/>
    <property type="match status" value="1"/>
</dbReference>
<keyword evidence="3 12" id="KW-0813">Transport</keyword>
<dbReference type="NCBIfam" id="TIGR01260">
    <property type="entry name" value="ATP_synt_c"/>
    <property type="match status" value="1"/>
</dbReference>
<dbReference type="PANTHER" id="PTHR10031">
    <property type="entry name" value="ATP SYNTHASE LIPID-BINDING PROTEIN, MITOCHONDRIAL"/>
    <property type="match status" value="1"/>
</dbReference>
<evidence type="ECO:0000259" key="13">
    <source>
        <dbReference type="Pfam" id="PF00137"/>
    </source>
</evidence>
<comment type="function">
    <text evidence="12">Key component of the F(0) channel; it plays a direct role in translocation across the membrane. A homomeric c-ring of between 10-14 subunits forms the central stalk rotor element with the F(1) delta and epsilon subunits.</text>
</comment>
<comment type="function">
    <text evidence="12">F(1)F(0) ATP synthase produces ATP from ADP in the presence of a proton or sodium gradient. F-type ATPases consist of two structural domains, F(1) containing the extramembraneous catalytic core and F(0) containing the membrane proton channel, linked together by a central stalk and a peripheral stalk. During catalysis, ATP synthesis in the catalytic domain of F(1) is coupled via a rotary mechanism of the central stalk subunits to proton translocation.</text>
</comment>
<protein>
    <recommendedName>
        <fullName evidence="12">ATP synthase subunit c</fullName>
    </recommendedName>
    <alternativeName>
        <fullName evidence="12">ATP synthase F(0) sector subunit c</fullName>
    </alternativeName>
    <alternativeName>
        <fullName evidence="12">F-type ATPase subunit c</fullName>
        <shortName evidence="12">F-ATPase subunit c</shortName>
    </alternativeName>
    <alternativeName>
        <fullName evidence="12">Lipid-binding protein</fullName>
    </alternativeName>
</protein>
<keyword evidence="15" id="KW-1185">Reference proteome</keyword>
<evidence type="ECO:0000256" key="5">
    <source>
        <dbReference type="ARBA" id="ARBA00022692"/>
    </source>
</evidence>
<dbReference type="InterPro" id="IPR002379">
    <property type="entry name" value="ATPase_proteolipid_c-like_dom"/>
</dbReference>
<gene>
    <name evidence="12 14" type="primary">atpE</name>
    <name evidence="14" type="ORF">QEG99_02110</name>
</gene>
<keyword evidence="10 12" id="KW-0472">Membrane</keyword>